<evidence type="ECO:0000256" key="6">
    <source>
        <dbReference type="ARBA" id="ARBA00022692"/>
    </source>
</evidence>
<evidence type="ECO:0000256" key="3">
    <source>
        <dbReference type="ARBA" id="ARBA00022448"/>
    </source>
</evidence>
<dbReference type="Gene3D" id="1.20.950.20">
    <property type="entry name" value="Transmembrane di-heme cytochromes, Chain C"/>
    <property type="match status" value="1"/>
</dbReference>
<keyword evidence="4" id="KW-1003">Cell membrane</keyword>
<evidence type="ECO:0000256" key="1">
    <source>
        <dbReference type="ARBA" id="ARBA00004651"/>
    </source>
</evidence>
<protein>
    <recommendedName>
        <fullName evidence="13">Cytochrome b561 bacterial/Ni-hydrogenase domain-containing protein</fullName>
    </recommendedName>
</protein>
<organism evidence="14 15">
    <name type="scientific">Roseovarius halotolerans</name>
    <dbReference type="NCBI Taxonomy" id="505353"/>
    <lineage>
        <taxon>Bacteria</taxon>
        <taxon>Pseudomonadati</taxon>
        <taxon>Pseudomonadota</taxon>
        <taxon>Alphaproteobacteria</taxon>
        <taxon>Rhodobacterales</taxon>
        <taxon>Roseobacteraceae</taxon>
        <taxon>Roseovarius</taxon>
    </lineage>
</organism>
<dbReference type="PANTHER" id="PTHR30485:SF1">
    <property type="entry name" value="CYTOCHROME YDHU-RELATED"/>
    <property type="match status" value="1"/>
</dbReference>
<keyword evidence="8" id="KW-0249">Electron transport</keyword>
<evidence type="ECO:0000256" key="7">
    <source>
        <dbReference type="ARBA" id="ARBA00022723"/>
    </source>
</evidence>
<name>A0A1X6YNH7_9RHOB</name>
<dbReference type="PANTHER" id="PTHR30485">
    <property type="entry name" value="NI/FE-HYDROGENASE 1 B-TYPE CYTOCHROME SUBUNIT"/>
    <property type="match status" value="1"/>
</dbReference>
<keyword evidence="10" id="KW-0408">Iron</keyword>
<keyword evidence="11 12" id="KW-0472">Membrane</keyword>
<dbReference type="AlphaFoldDB" id="A0A1X6YNH7"/>
<dbReference type="GO" id="GO:0005506">
    <property type="term" value="F:iron ion binding"/>
    <property type="evidence" value="ECO:0007669"/>
    <property type="project" value="InterPro"/>
</dbReference>
<dbReference type="EMBL" id="FWFU01000001">
    <property type="protein sequence ID" value="SLN26642.1"/>
    <property type="molecule type" value="Genomic_DNA"/>
</dbReference>
<dbReference type="GO" id="GO:0009055">
    <property type="term" value="F:electron transfer activity"/>
    <property type="evidence" value="ECO:0007669"/>
    <property type="project" value="InterPro"/>
</dbReference>
<sequence>MTERYVKVYPRFERFWHWAQMLLIVILLFTGLGLNGLHGAIPFGPAVMIHTMAALALIVLWVFAIFWHLTTGTWKHYVPSRDGLLKVARFYVWDIFKGGPHPYRKAYWRKHNPLQAITYLALKIILFPAIWITGLLALGWNLWEDAPNALALAGWVTDIHLLSAYAIAAFIVAHVYLLTVGHSFRAHVKPMITGFEKVTLTPEEEAYLESDEPERIRPRT</sequence>
<comment type="similarity">
    <text evidence="2">Belongs to the HupC/HyaC/HydC family.</text>
</comment>
<keyword evidence="15" id="KW-1185">Reference proteome</keyword>
<dbReference type="PRINTS" id="PR00161">
    <property type="entry name" value="NIHGNASECYTB"/>
</dbReference>
<dbReference type="GO" id="GO:0005886">
    <property type="term" value="C:plasma membrane"/>
    <property type="evidence" value="ECO:0007669"/>
    <property type="project" value="UniProtKB-SubCell"/>
</dbReference>
<feature type="transmembrane region" description="Helical" evidence="12">
    <location>
        <begin position="47"/>
        <end position="67"/>
    </location>
</feature>
<proteinExistence type="inferred from homology"/>
<evidence type="ECO:0000256" key="9">
    <source>
        <dbReference type="ARBA" id="ARBA00022989"/>
    </source>
</evidence>
<evidence type="ECO:0000313" key="14">
    <source>
        <dbReference type="EMBL" id="SLN26642.1"/>
    </source>
</evidence>
<dbReference type="OrthoDB" id="1117555at2"/>
<dbReference type="InterPro" id="IPR011577">
    <property type="entry name" value="Cyt_b561_bac/Ni-Hgenase"/>
</dbReference>
<dbReference type="GO" id="GO:0022904">
    <property type="term" value="P:respiratory electron transport chain"/>
    <property type="evidence" value="ECO:0007669"/>
    <property type="project" value="InterPro"/>
</dbReference>
<accession>A0A1X6YNH7</accession>
<dbReference type="InterPro" id="IPR000516">
    <property type="entry name" value="Ni-dep_Hydgase_cyt-B"/>
</dbReference>
<evidence type="ECO:0000313" key="15">
    <source>
        <dbReference type="Proteomes" id="UP000193207"/>
    </source>
</evidence>
<keyword evidence="5" id="KW-0349">Heme</keyword>
<evidence type="ECO:0000256" key="11">
    <source>
        <dbReference type="ARBA" id="ARBA00023136"/>
    </source>
</evidence>
<gene>
    <name evidence="14" type="ORF">ROH8110_01244</name>
</gene>
<keyword evidence="9 12" id="KW-1133">Transmembrane helix</keyword>
<reference evidence="14 15" key="1">
    <citation type="submission" date="2017-03" db="EMBL/GenBank/DDBJ databases">
        <authorList>
            <person name="Afonso C.L."/>
            <person name="Miller P.J."/>
            <person name="Scott M.A."/>
            <person name="Spackman E."/>
            <person name="Goraichik I."/>
            <person name="Dimitrov K.M."/>
            <person name="Suarez D.L."/>
            <person name="Swayne D.E."/>
        </authorList>
    </citation>
    <scope>NUCLEOTIDE SEQUENCE [LARGE SCALE GENOMIC DNA]</scope>
    <source>
        <strain evidence="14 15">CECT 8110</strain>
    </source>
</reference>
<dbReference type="GO" id="GO:0020037">
    <property type="term" value="F:heme binding"/>
    <property type="evidence" value="ECO:0007669"/>
    <property type="project" value="TreeGrafter"/>
</dbReference>
<feature type="transmembrane region" description="Helical" evidence="12">
    <location>
        <begin position="117"/>
        <end position="139"/>
    </location>
</feature>
<keyword evidence="7" id="KW-0479">Metal-binding</keyword>
<evidence type="ECO:0000256" key="12">
    <source>
        <dbReference type="SAM" id="Phobius"/>
    </source>
</evidence>
<evidence type="ECO:0000256" key="10">
    <source>
        <dbReference type="ARBA" id="ARBA00023004"/>
    </source>
</evidence>
<evidence type="ECO:0000256" key="5">
    <source>
        <dbReference type="ARBA" id="ARBA00022617"/>
    </source>
</evidence>
<comment type="subcellular location">
    <subcellularLocation>
        <location evidence="1">Cell membrane</location>
        <topology evidence="1">Multi-pass membrane protein</topology>
    </subcellularLocation>
</comment>
<dbReference type="SUPFAM" id="SSF81342">
    <property type="entry name" value="Transmembrane di-heme cytochromes"/>
    <property type="match status" value="1"/>
</dbReference>
<keyword evidence="3" id="KW-0813">Transport</keyword>
<keyword evidence="6 12" id="KW-0812">Transmembrane</keyword>
<dbReference type="Pfam" id="PF01292">
    <property type="entry name" value="Ni_hydr_CYTB"/>
    <property type="match status" value="1"/>
</dbReference>
<dbReference type="Proteomes" id="UP000193207">
    <property type="component" value="Unassembled WGS sequence"/>
</dbReference>
<dbReference type="InterPro" id="IPR016174">
    <property type="entry name" value="Di-haem_cyt_TM"/>
</dbReference>
<evidence type="ECO:0000256" key="4">
    <source>
        <dbReference type="ARBA" id="ARBA00022475"/>
    </source>
</evidence>
<feature type="transmembrane region" description="Helical" evidence="12">
    <location>
        <begin position="21"/>
        <end position="41"/>
    </location>
</feature>
<dbReference type="InterPro" id="IPR051542">
    <property type="entry name" value="Hydrogenase_cytochrome"/>
</dbReference>
<evidence type="ECO:0000256" key="8">
    <source>
        <dbReference type="ARBA" id="ARBA00022982"/>
    </source>
</evidence>
<evidence type="ECO:0000259" key="13">
    <source>
        <dbReference type="Pfam" id="PF01292"/>
    </source>
</evidence>
<dbReference type="RefSeq" id="WP_085816764.1">
    <property type="nucleotide sequence ID" value="NZ_FWFU01000001.1"/>
</dbReference>
<feature type="domain" description="Cytochrome b561 bacterial/Ni-hydrogenase" evidence="13">
    <location>
        <begin position="8"/>
        <end position="194"/>
    </location>
</feature>
<evidence type="ECO:0000256" key="2">
    <source>
        <dbReference type="ARBA" id="ARBA00008622"/>
    </source>
</evidence>
<feature type="transmembrane region" description="Helical" evidence="12">
    <location>
        <begin position="159"/>
        <end position="179"/>
    </location>
</feature>